<name>A0A0D9QHM9_PLAFR</name>
<protein>
    <submittedName>
        <fullName evidence="1">Uncharacterized protein</fullName>
    </submittedName>
</protein>
<keyword evidence="2" id="KW-1185">Reference proteome</keyword>
<proteinExistence type="predicted"/>
<reference evidence="1 2" key="1">
    <citation type="submission" date="2014-03" db="EMBL/GenBank/DDBJ databases">
        <title>The Genome Sequence of Plasmodium fragile nilgiri.</title>
        <authorList>
            <consortium name="The Broad Institute Genomics Platform"/>
            <consortium name="The Broad Institute Genome Sequencing Center for Infectious Disease"/>
            <person name="Neafsey D."/>
            <person name="Duraisingh M."/>
            <person name="Young S.K."/>
            <person name="Zeng Q."/>
            <person name="Gargeya S."/>
            <person name="Abouelleil A."/>
            <person name="Alvarado L."/>
            <person name="Chapman S.B."/>
            <person name="Gainer-Dewar J."/>
            <person name="Goldberg J."/>
            <person name="Griggs A."/>
            <person name="Gujja S."/>
            <person name="Hansen M."/>
            <person name="Howarth C."/>
            <person name="Imamovic A."/>
            <person name="Larimer J."/>
            <person name="Pearson M."/>
            <person name="Poon T.W."/>
            <person name="Priest M."/>
            <person name="Roberts A."/>
            <person name="Saif S."/>
            <person name="Shea T."/>
            <person name="Sykes S."/>
            <person name="Wortman J."/>
            <person name="Nusbaum C."/>
            <person name="Birren B."/>
        </authorList>
    </citation>
    <scope>NUCLEOTIDE SEQUENCE [LARGE SCALE GENOMIC DNA]</scope>
    <source>
        <strain evidence="2">nilgiri</strain>
    </source>
</reference>
<evidence type="ECO:0000313" key="1">
    <source>
        <dbReference type="EMBL" id="KJP86297.1"/>
    </source>
</evidence>
<dbReference type="AlphaFoldDB" id="A0A0D9QHM9"/>
<evidence type="ECO:0000313" key="2">
    <source>
        <dbReference type="Proteomes" id="UP000054561"/>
    </source>
</evidence>
<accession>A0A0D9QHM9</accession>
<gene>
    <name evidence="1" type="ORF">AK88_04016</name>
</gene>
<organism evidence="1 2">
    <name type="scientific">Plasmodium fragile</name>
    <dbReference type="NCBI Taxonomy" id="5857"/>
    <lineage>
        <taxon>Eukaryota</taxon>
        <taxon>Sar</taxon>
        <taxon>Alveolata</taxon>
        <taxon>Apicomplexa</taxon>
        <taxon>Aconoidasida</taxon>
        <taxon>Haemosporida</taxon>
        <taxon>Plasmodiidae</taxon>
        <taxon>Plasmodium</taxon>
        <taxon>Plasmodium (Plasmodium)</taxon>
    </lineage>
</organism>
<dbReference type="VEuPathDB" id="PlasmoDB:AK88_04016"/>
<dbReference type="RefSeq" id="XP_012337049.1">
    <property type="nucleotide sequence ID" value="XM_012481626.1"/>
</dbReference>
<dbReference type="GeneID" id="24269330"/>
<dbReference type="Proteomes" id="UP000054561">
    <property type="component" value="Unassembled WGS sequence"/>
</dbReference>
<dbReference type="OrthoDB" id="369837at2759"/>
<dbReference type="EMBL" id="KQ001696">
    <property type="protein sequence ID" value="KJP86297.1"/>
    <property type="molecule type" value="Genomic_DNA"/>
</dbReference>
<sequence>MLKRSAVPSGSILINWKEGVKKIMNKWGVLEKNKEESPEVHPLTNCRWEITTFNFLLQKKTSFFLHIHENGTVKMSDDVQGTWVYSNYYLTWIVEHEDRRVFYTAELLWNGDKSKLVKGIIYEEKKGRRFFLPAYFFRKILGSFEGRVSVESPTTQHVDDALYDPAYNLYHNIHKDPSRGDGDDTIPISYNLFDQIFSSLVFYITNEITSTRTRIHVQIIFTEHTKVCHIIVFYQGRRGGAFIGADCSNTRGVLAEGVTVGNIK</sequence>